<sequence>MSGSTHYPKEKETGNAVRIRINASELPIDSASEPKLSVEAIHKKIRTVIVAHLTYVTLVVLFIIWLTSGLETDGSYATSGDGSWFYYSACEKQTVLAGLVLGLCGLVLLNKENGRLALAPFLTLIESYLFVGYVAVYLAPVYKQFVFVQLGLYAVAILFTMQKRYEITRGRFAVLVLTATLVLTAEAYILVPLESTHTLVLTSVYSLACFCWSMFQLKGILANQGSDSNIFTGMTLSTAIVSPAVALVTNYL</sequence>
<keyword evidence="1" id="KW-0472">Membrane</keyword>
<evidence type="ECO:0000313" key="2">
    <source>
        <dbReference type="EMBL" id="KAJ2003334.1"/>
    </source>
</evidence>
<feature type="transmembrane region" description="Helical" evidence="1">
    <location>
        <begin position="141"/>
        <end position="160"/>
    </location>
</feature>
<feature type="transmembrane region" description="Helical" evidence="1">
    <location>
        <begin position="229"/>
        <end position="249"/>
    </location>
</feature>
<keyword evidence="3" id="KW-1185">Reference proteome</keyword>
<name>A0A9W8EEY8_9FUNG</name>
<evidence type="ECO:0000256" key="1">
    <source>
        <dbReference type="SAM" id="Phobius"/>
    </source>
</evidence>
<feature type="transmembrane region" description="Helical" evidence="1">
    <location>
        <begin position="45"/>
        <end position="65"/>
    </location>
</feature>
<dbReference type="EMBL" id="JANBQF010000229">
    <property type="protein sequence ID" value="KAJ2003334.1"/>
    <property type="molecule type" value="Genomic_DNA"/>
</dbReference>
<comment type="caution">
    <text evidence="2">The sequence shown here is derived from an EMBL/GenBank/DDBJ whole genome shotgun (WGS) entry which is preliminary data.</text>
</comment>
<proteinExistence type="predicted"/>
<feature type="transmembrane region" description="Helical" evidence="1">
    <location>
        <begin position="172"/>
        <end position="191"/>
    </location>
</feature>
<feature type="transmembrane region" description="Helical" evidence="1">
    <location>
        <begin position="85"/>
        <end position="109"/>
    </location>
</feature>
<feature type="transmembrane region" description="Helical" evidence="1">
    <location>
        <begin position="116"/>
        <end position="135"/>
    </location>
</feature>
<gene>
    <name evidence="2" type="ORF">H4R26_003127</name>
</gene>
<evidence type="ECO:0000313" key="3">
    <source>
        <dbReference type="Proteomes" id="UP001150907"/>
    </source>
</evidence>
<dbReference type="AlphaFoldDB" id="A0A9W8EEY8"/>
<keyword evidence="1" id="KW-0812">Transmembrane</keyword>
<accession>A0A9W8EEY8</accession>
<protein>
    <submittedName>
        <fullName evidence="2">Uncharacterized protein</fullName>
    </submittedName>
</protein>
<keyword evidence="1" id="KW-1133">Transmembrane helix</keyword>
<organism evidence="2 3">
    <name type="scientific">Coemansia thaxteri</name>
    <dbReference type="NCBI Taxonomy" id="2663907"/>
    <lineage>
        <taxon>Eukaryota</taxon>
        <taxon>Fungi</taxon>
        <taxon>Fungi incertae sedis</taxon>
        <taxon>Zoopagomycota</taxon>
        <taxon>Kickxellomycotina</taxon>
        <taxon>Kickxellomycetes</taxon>
        <taxon>Kickxellales</taxon>
        <taxon>Kickxellaceae</taxon>
        <taxon>Coemansia</taxon>
    </lineage>
</organism>
<feature type="transmembrane region" description="Helical" evidence="1">
    <location>
        <begin position="197"/>
        <end position="217"/>
    </location>
</feature>
<reference evidence="2" key="1">
    <citation type="submission" date="2022-07" db="EMBL/GenBank/DDBJ databases">
        <title>Phylogenomic reconstructions and comparative analyses of Kickxellomycotina fungi.</title>
        <authorList>
            <person name="Reynolds N.K."/>
            <person name="Stajich J.E."/>
            <person name="Barry K."/>
            <person name="Grigoriev I.V."/>
            <person name="Crous P."/>
            <person name="Smith M.E."/>
        </authorList>
    </citation>
    <scope>NUCLEOTIDE SEQUENCE</scope>
    <source>
        <strain evidence="2">IMI 214461</strain>
    </source>
</reference>
<dbReference type="Proteomes" id="UP001150907">
    <property type="component" value="Unassembled WGS sequence"/>
</dbReference>